<comment type="cofactor">
    <cofactor evidence="1">
        <name>heme</name>
        <dbReference type="ChEBI" id="CHEBI:30413"/>
    </cofactor>
</comment>
<dbReference type="SUPFAM" id="SSF48264">
    <property type="entry name" value="Cytochrome P450"/>
    <property type="match status" value="1"/>
</dbReference>
<dbReference type="InterPro" id="IPR001128">
    <property type="entry name" value="Cyt_P450"/>
</dbReference>
<dbReference type="PANTHER" id="PTHR46206">
    <property type="entry name" value="CYTOCHROME P450"/>
    <property type="match status" value="1"/>
</dbReference>
<evidence type="ECO:0000256" key="1">
    <source>
        <dbReference type="ARBA" id="ARBA00001971"/>
    </source>
</evidence>
<evidence type="ECO:0000256" key="3">
    <source>
        <dbReference type="ARBA" id="ARBA00022723"/>
    </source>
</evidence>
<evidence type="ECO:0000256" key="4">
    <source>
        <dbReference type="ARBA" id="ARBA00023002"/>
    </source>
</evidence>
<dbReference type="CDD" id="cd11041">
    <property type="entry name" value="CYP503A1-like"/>
    <property type="match status" value="1"/>
</dbReference>
<gene>
    <name evidence="6" type="ORF">FJTKL_07517</name>
</gene>
<sequence>MQASNSFAGMDMASEQNASATWEDVSIPNHGISGPGLWVALLLVALPLFYCFSHDKTYNDALPVVNRYFSREPHALARLRWAVRARKILDNAHEKFGGSPYRLARGDTDVIVLSADHIPELNKLPVEVISSRQWHALTMLGHLTGIDIVRRTSYHVKILLSRISPALPDLLEPTGQRACRALERLLPQDPETPWTVIDPLDTVVKCVSEVVSLVLYGPPTCDDPEMVRLCHEHTKHLFTIVFIMRWIPTFLQPYLVWLLPQKWYLESGWKVIEERIVPLVKQRMEESDEGLPTSPDMISWMVKDARSTLQKDPWSLARLTGTLTAGGTYSTANFVVETICDLVAHPWLLDEVREEIRLQHAKCGGVWDQAAFNGLDKLESAMKESSRLAPSAMLLYGRVVGEDYTLSDGLRLKKGQTIAVGAHHKSMDPGVFEDPEAYRGRRFYDADLASHRAQPFRHVDPLLLTWGSGRWACPGRFFASMTAKVLLVKLLDEYEFKFPTGKRPPNAMMHEFILFHPFGRLSVRRRKENLGIHF</sequence>
<proteinExistence type="inferred from homology"/>
<dbReference type="Proteomes" id="UP001600888">
    <property type="component" value="Unassembled WGS sequence"/>
</dbReference>
<organism evidence="6 7">
    <name type="scientific">Diaporthe vaccinii</name>
    <dbReference type="NCBI Taxonomy" id="105482"/>
    <lineage>
        <taxon>Eukaryota</taxon>
        <taxon>Fungi</taxon>
        <taxon>Dikarya</taxon>
        <taxon>Ascomycota</taxon>
        <taxon>Pezizomycotina</taxon>
        <taxon>Sordariomycetes</taxon>
        <taxon>Sordariomycetidae</taxon>
        <taxon>Diaporthales</taxon>
        <taxon>Diaporthaceae</taxon>
        <taxon>Diaporthe</taxon>
        <taxon>Diaporthe eres species complex</taxon>
    </lineage>
</organism>
<dbReference type="Gene3D" id="1.10.630.10">
    <property type="entry name" value="Cytochrome P450"/>
    <property type="match status" value="1"/>
</dbReference>
<name>A0ABR4ETM4_9PEZI</name>
<keyword evidence="7" id="KW-1185">Reference proteome</keyword>
<dbReference type="PANTHER" id="PTHR46206:SF4">
    <property type="entry name" value="P450, PUTATIVE (EUROFUNG)-RELATED"/>
    <property type="match status" value="1"/>
</dbReference>
<dbReference type="Pfam" id="PF00067">
    <property type="entry name" value="p450"/>
    <property type="match status" value="1"/>
</dbReference>
<evidence type="ECO:0008006" key="8">
    <source>
        <dbReference type="Google" id="ProtNLM"/>
    </source>
</evidence>
<comment type="caution">
    <text evidence="6">The sequence shown here is derived from an EMBL/GenBank/DDBJ whole genome shotgun (WGS) entry which is preliminary data.</text>
</comment>
<dbReference type="InterPro" id="IPR002401">
    <property type="entry name" value="Cyt_P450_E_grp-I"/>
</dbReference>
<keyword evidence="5" id="KW-0408">Iron</keyword>
<evidence type="ECO:0000313" key="7">
    <source>
        <dbReference type="Proteomes" id="UP001600888"/>
    </source>
</evidence>
<evidence type="ECO:0000256" key="2">
    <source>
        <dbReference type="ARBA" id="ARBA00010617"/>
    </source>
</evidence>
<dbReference type="PRINTS" id="PR00463">
    <property type="entry name" value="EP450I"/>
</dbReference>
<dbReference type="InterPro" id="IPR036396">
    <property type="entry name" value="Cyt_P450_sf"/>
</dbReference>
<dbReference type="EMBL" id="JBAWTH010000028">
    <property type="protein sequence ID" value="KAL2285797.1"/>
    <property type="molecule type" value="Genomic_DNA"/>
</dbReference>
<keyword evidence="3" id="KW-0479">Metal-binding</keyword>
<evidence type="ECO:0000313" key="6">
    <source>
        <dbReference type="EMBL" id="KAL2285797.1"/>
    </source>
</evidence>
<protein>
    <recommendedName>
        <fullName evidence="8">Cytochrome P450</fullName>
    </recommendedName>
</protein>
<keyword evidence="4" id="KW-0560">Oxidoreductase</keyword>
<accession>A0ABR4ETM4</accession>
<comment type="similarity">
    <text evidence="2">Belongs to the cytochrome P450 family.</text>
</comment>
<reference evidence="6 7" key="1">
    <citation type="submission" date="2024-03" db="EMBL/GenBank/DDBJ databases">
        <title>A high-quality draft genome sequence of Diaporthe vaccinii, a causative agent of upright dieback and viscid rot disease in cranberry plants.</title>
        <authorList>
            <person name="Sarrasin M."/>
            <person name="Lang B.F."/>
            <person name="Burger G."/>
        </authorList>
    </citation>
    <scope>NUCLEOTIDE SEQUENCE [LARGE SCALE GENOMIC DNA]</scope>
    <source>
        <strain evidence="6 7">IS7</strain>
    </source>
</reference>
<evidence type="ECO:0000256" key="5">
    <source>
        <dbReference type="ARBA" id="ARBA00023004"/>
    </source>
</evidence>